<accession>A0A6G1J0K4</accession>
<dbReference type="Proteomes" id="UP000799291">
    <property type="component" value="Unassembled WGS sequence"/>
</dbReference>
<dbReference type="EMBL" id="MU005582">
    <property type="protein sequence ID" value="KAF2683918.1"/>
    <property type="molecule type" value="Genomic_DNA"/>
</dbReference>
<protein>
    <submittedName>
        <fullName evidence="2">Uncharacterized protein</fullName>
    </submittedName>
</protein>
<feature type="region of interest" description="Disordered" evidence="1">
    <location>
        <begin position="103"/>
        <end position="133"/>
    </location>
</feature>
<dbReference type="OrthoDB" id="3792684at2759"/>
<organism evidence="2 3">
    <name type="scientific">Lentithecium fluviatile CBS 122367</name>
    <dbReference type="NCBI Taxonomy" id="1168545"/>
    <lineage>
        <taxon>Eukaryota</taxon>
        <taxon>Fungi</taxon>
        <taxon>Dikarya</taxon>
        <taxon>Ascomycota</taxon>
        <taxon>Pezizomycotina</taxon>
        <taxon>Dothideomycetes</taxon>
        <taxon>Pleosporomycetidae</taxon>
        <taxon>Pleosporales</taxon>
        <taxon>Massarineae</taxon>
        <taxon>Lentitheciaceae</taxon>
        <taxon>Lentithecium</taxon>
    </lineage>
</organism>
<sequence>MDNYEQQSFADALLGSTNPMADDNGDTQQGAIISSAPYNALQGKVQALENSSVQTQLQVHKLQGVLAEVTHLNGMLYKYVGDLNARIIQLERGNVQLGSHVENEGEAEATGASAETTAKDNKGIRSDLDQSPSAVMGDNRLLPAFPDGLPTPITPVAKTTLAGESIEHSMDTPISQTPTTPGGTQKPRTMLYKSMKHNLANIIPHAGTQIPVIPLTDKELIVFFFNSLQRPIVSLRLYGRNWGPSQITCVLNAHREIKPEGYKKNTTSVKCSKAIKRGQQLYGNKWYDQWKKFFLESDDADATDAIRLSQREIDADEDGNDYMVMDCLHSLKKLPVDDNNEKAIFTKSVEWCVQNDVNIPLSLIHKVAIALEHDLDPGDSLAAEDLVDDALVDVDVVESRKGNNTKVTAVAGTVSSELSDVDEDLLADADPGE</sequence>
<keyword evidence="3" id="KW-1185">Reference proteome</keyword>
<dbReference type="AlphaFoldDB" id="A0A6G1J0K4"/>
<evidence type="ECO:0000313" key="3">
    <source>
        <dbReference type="Proteomes" id="UP000799291"/>
    </source>
</evidence>
<name>A0A6G1J0K4_9PLEO</name>
<feature type="compositionally biased region" description="Basic and acidic residues" evidence="1">
    <location>
        <begin position="117"/>
        <end position="128"/>
    </location>
</feature>
<evidence type="ECO:0000256" key="1">
    <source>
        <dbReference type="SAM" id="MobiDB-lite"/>
    </source>
</evidence>
<proteinExistence type="predicted"/>
<reference evidence="2" key="1">
    <citation type="journal article" date="2020" name="Stud. Mycol.">
        <title>101 Dothideomycetes genomes: a test case for predicting lifestyles and emergence of pathogens.</title>
        <authorList>
            <person name="Haridas S."/>
            <person name="Albert R."/>
            <person name="Binder M."/>
            <person name="Bloem J."/>
            <person name="Labutti K."/>
            <person name="Salamov A."/>
            <person name="Andreopoulos B."/>
            <person name="Baker S."/>
            <person name="Barry K."/>
            <person name="Bills G."/>
            <person name="Bluhm B."/>
            <person name="Cannon C."/>
            <person name="Castanera R."/>
            <person name="Culley D."/>
            <person name="Daum C."/>
            <person name="Ezra D."/>
            <person name="Gonzalez J."/>
            <person name="Henrissat B."/>
            <person name="Kuo A."/>
            <person name="Liang C."/>
            <person name="Lipzen A."/>
            <person name="Lutzoni F."/>
            <person name="Magnuson J."/>
            <person name="Mondo S."/>
            <person name="Nolan M."/>
            <person name="Ohm R."/>
            <person name="Pangilinan J."/>
            <person name="Park H.-J."/>
            <person name="Ramirez L."/>
            <person name="Alfaro M."/>
            <person name="Sun H."/>
            <person name="Tritt A."/>
            <person name="Yoshinaga Y."/>
            <person name="Zwiers L.-H."/>
            <person name="Turgeon B."/>
            <person name="Goodwin S."/>
            <person name="Spatafora J."/>
            <person name="Crous P."/>
            <person name="Grigoriev I."/>
        </authorList>
    </citation>
    <scope>NUCLEOTIDE SEQUENCE</scope>
    <source>
        <strain evidence="2">CBS 122367</strain>
    </source>
</reference>
<gene>
    <name evidence="2" type="ORF">K458DRAFT_389140</name>
</gene>
<evidence type="ECO:0000313" key="2">
    <source>
        <dbReference type="EMBL" id="KAF2683918.1"/>
    </source>
</evidence>